<name>A0A3D8J671_9HELI</name>
<keyword evidence="4" id="KW-0378">Hydrolase</keyword>
<dbReference type="Pfam" id="PF09520">
    <property type="entry name" value="RE_TdeIII"/>
    <property type="match status" value="1"/>
</dbReference>
<dbReference type="EC" id="3.1.21.4" evidence="6"/>
<dbReference type="RefSeq" id="WP_104762389.1">
    <property type="nucleotide sequence ID" value="NZ_FZPM01000004.1"/>
</dbReference>
<evidence type="ECO:0000256" key="5">
    <source>
        <dbReference type="ARBA" id="ARBA00093760"/>
    </source>
</evidence>
<gene>
    <name evidence="7" type="ORF">CQA66_04055</name>
</gene>
<keyword evidence="3 7" id="KW-0255">Endonuclease</keyword>
<evidence type="ECO:0000313" key="7">
    <source>
        <dbReference type="EMBL" id="RDU72770.1"/>
    </source>
</evidence>
<evidence type="ECO:0000256" key="1">
    <source>
        <dbReference type="ARBA" id="ARBA00022722"/>
    </source>
</evidence>
<evidence type="ECO:0000256" key="4">
    <source>
        <dbReference type="ARBA" id="ARBA00022801"/>
    </source>
</evidence>
<dbReference type="EMBL" id="NXLW01000005">
    <property type="protein sequence ID" value="RDU72770.1"/>
    <property type="molecule type" value="Genomic_DNA"/>
</dbReference>
<organism evidence="7 8">
    <name type="scientific">Helicobacter aurati</name>
    <dbReference type="NCBI Taxonomy" id="137778"/>
    <lineage>
        <taxon>Bacteria</taxon>
        <taxon>Pseudomonadati</taxon>
        <taxon>Campylobacterota</taxon>
        <taxon>Epsilonproteobacteria</taxon>
        <taxon>Campylobacterales</taxon>
        <taxon>Helicobacteraceae</taxon>
        <taxon>Helicobacter</taxon>
    </lineage>
</organism>
<reference evidence="7 8" key="1">
    <citation type="submission" date="2018-04" db="EMBL/GenBank/DDBJ databases">
        <title>Novel Campyloabacter and Helicobacter Species and Strains.</title>
        <authorList>
            <person name="Mannion A.J."/>
            <person name="Shen Z."/>
            <person name="Fox J.G."/>
        </authorList>
    </citation>
    <scope>NUCLEOTIDE SEQUENCE [LARGE SCALE GENOMIC DNA]</scope>
    <source>
        <strain evidence="7 8">MIT 97-5075</strain>
    </source>
</reference>
<comment type="caution">
    <text evidence="7">The sequence shown here is derived from an EMBL/GenBank/DDBJ whole genome shotgun (WGS) entry which is preliminary data.</text>
</comment>
<keyword evidence="1" id="KW-0540">Nuclease</keyword>
<evidence type="ECO:0000256" key="2">
    <source>
        <dbReference type="ARBA" id="ARBA00022747"/>
    </source>
</evidence>
<dbReference type="InterPro" id="IPR019045">
    <property type="entry name" value="Restrct_endonuc_II_HinfI"/>
</dbReference>
<accession>A0A3D8J671</accession>
<evidence type="ECO:0000313" key="8">
    <source>
        <dbReference type="Proteomes" id="UP000256424"/>
    </source>
</evidence>
<keyword evidence="8" id="KW-1185">Reference proteome</keyword>
<dbReference type="AlphaFoldDB" id="A0A3D8J671"/>
<comment type="catalytic activity">
    <reaction evidence="5">
        <text>Endonucleolytic cleavage of DNA to give specific double-stranded fragments with terminal 5'-phosphates.</text>
        <dbReference type="EC" id="3.1.21.4"/>
    </reaction>
</comment>
<sequence length="256" mass="29508">MQNLKSNIKNRLFQALRNKFENYKPETSSMPFHTRLLGKDRMALYSFIQSLNTNFGTSIFEPVAEELASSHFDSIKRQMEVPNTITKEAQRVIQDIMDSLEGGNSKPNKTMEIARILNSQSGELSKVKPTKVDLFLQKNDNVYLIDIKTAKPNKGGFKEFKRTLLTWVGCFGLNNPNAKINSLIAIPYNPYMPKPYERWTMAGMLDLESELKVAEEFWDFLGGAGSYELILSAFEEVGQEMREEIDEYFERFNRNE</sequence>
<dbReference type="OrthoDB" id="9811075at2"/>
<proteinExistence type="predicted"/>
<keyword evidence="2" id="KW-0680">Restriction system</keyword>
<evidence type="ECO:0000256" key="3">
    <source>
        <dbReference type="ARBA" id="ARBA00022759"/>
    </source>
</evidence>
<dbReference type="GO" id="GO:0003677">
    <property type="term" value="F:DNA binding"/>
    <property type="evidence" value="ECO:0007669"/>
    <property type="project" value="InterPro"/>
</dbReference>
<dbReference type="GO" id="GO:0009036">
    <property type="term" value="F:type II site-specific deoxyribonuclease activity"/>
    <property type="evidence" value="ECO:0007669"/>
    <property type="project" value="InterPro"/>
</dbReference>
<evidence type="ECO:0000256" key="6">
    <source>
        <dbReference type="ARBA" id="ARBA00093790"/>
    </source>
</evidence>
<dbReference type="GO" id="GO:0009307">
    <property type="term" value="P:DNA restriction-modification system"/>
    <property type="evidence" value="ECO:0007669"/>
    <property type="project" value="InterPro"/>
</dbReference>
<dbReference type="Proteomes" id="UP000256424">
    <property type="component" value="Unassembled WGS sequence"/>
</dbReference>
<protein>
    <recommendedName>
        <fullName evidence="6">type II site-specific deoxyribonuclease</fullName>
        <ecNumber evidence="6">3.1.21.4</ecNumber>
    </recommendedName>
</protein>